<dbReference type="InterPro" id="IPR027417">
    <property type="entry name" value="P-loop_NTPase"/>
</dbReference>
<reference evidence="2 3" key="1">
    <citation type="submission" date="2023-05" db="EMBL/GenBank/DDBJ databases">
        <title>Novel species of genus Flectobacillus isolated from stream in China.</title>
        <authorList>
            <person name="Lu H."/>
        </authorList>
    </citation>
    <scope>NUCLEOTIDE SEQUENCE [LARGE SCALE GENOMIC DNA]</scope>
    <source>
        <strain evidence="2 3">LFS242W</strain>
    </source>
</reference>
<accession>A0ABT6Z1R6</accession>
<gene>
    <name evidence="2" type="ORF">QM481_10050</name>
</gene>
<proteinExistence type="predicted"/>
<organism evidence="2 3">
    <name type="scientific">Flectobacillus rivi</name>
    <dbReference type="NCBI Taxonomy" id="2984209"/>
    <lineage>
        <taxon>Bacteria</taxon>
        <taxon>Pseudomonadati</taxon>
        <taxon>Bacteroidota</taxon>
        <taxon>Cytophagia</taxon>
        <taxon>Cytophagales</taxon>
        <taxon>Flectobacillaceae</taxon>
        <taxon>Flectobacillus</taxon>
    </lineage>
</organism>
<comment type="caution">
    <text evidence="2">The sequence shown here is derived from an EMBL/GenBank/DDBJ whole genome shotgun (WGS) entry which is preliminary data.</text>
</comment>
<dbReference type="PANTHER" id="PTHR32182:SF22">
    <property type="entry name" value="ATP-DEPENDENT ENDONUCLEASE, OLD FAMILY-RELATED"/>
    <property type="match status" value="1"/>
</dbReference>
<evidence type="ECO:0000259" key="1">
    <source>
        <dbReference type="Pfam" id="PF13304"/>
    </source>
</evidence>
<dbReference type="SUPFAM" id="SSF52540">
    <property type="entry name" value="P-loop containing nucleoside triphosphate hydrolases"/>
    <property type="match status" value="1"/>
</dbReference>
<dbReference type="Proteomes" id="UP001225761">
    <property type="component" value="Unassembled WGS sequence"/>
</dbReference>
<feature type="domain" description="ATPase AAA-type core" evidence="1">
    <location>
        <begin position="23"/>
        <end position="333"/>
    </location>
</feature>
<evidence type="ECO:0000313" key="3">
    <source>
        <dbReference type="Proteomes" id="UP001225761"/>
    </source>
</evidence>
<sequence>MIDNIEIQNFKSISKLNLEIGRVNVLIGANGSGKSNILEAIALGAASTSHELSREFLSARGIRVTEPNAMRSGFDMAKENNSIKITFNEKETKIPFELKHSNEPFSDWNLVHDKELLTPDKLEQLEQLVLKLHKDTLEKKNFNTNDKKWLLIDDIIKDIQGQLPLIETRERLKSFLIYAPENTFLRKFEEESQIEPLGIKGEGLFKLISTMQVENKDEFQELVENLHLIDWFDGFEIPNDLKFTEKRIRVKDRFLEEGLESFDQRSANEGFLFLLFYFALFISKYTPKFFAIDNIDSSLNPKLCSELIKTLVKLAKKYDKQVIFTTHNPAILDGLNLNDEDQRLLVVFRNMNGHTKIKRVLKRELPEGSTPIRLSEQFLRGYLGGLPKSF</sequence>
<evidence type="ECO:0000313" key="2">
    <source>
        <dbReference type="EMBL" id="MDI9874867.1"/>
    </source>
</evidence>
<dbReference type="InterPro" id="IPR003959">
    <property type="entry name" value="ATPase_AAA_core"/>
</dbReference>
<keyword evidence="3" id="KW-1185">Reference proteome</keyword>
<protein>
    <submittedName>
        <fullName evidence="2">AAA family ATPase</fullName>
    </submittedName>
</protein>
<dbReference type="InterPro" id="IPR014555">
    <property type="entry name" value="RecF-like"/>
</dbReference>
<dbReference type="PANTHER" id="PTHR32182">
    <property type="entry name" value="DNA REPLICATION AND REPAIR PROTEIN RECF"/>
    <property type="match status" value="1"/>
</dbReference>
<name>A0ABT6Z1R6_9BACT</name>
<dbReference type="Gene3D" id="3.40.50.300">
    <property type="entry name" value="P-loop containing nucleotide triphosphate hydrolases"/>
    <property type="match status" value="1"/>
</dbReference>
<dbReference type="RefSeq" id="WP_283381650.1">
    <property type="nucleotide sequence ID" value="NZ_JASHIE010000006.1"/>
</dbReference>
<dbReference type="Pfam" id="PF13304">
    <property type="entry name" value="AAA_21"/>
    <property type="match status" value="1"/>
</dbReference>
<dbReference type="PIRSF" id="PIRSF029347">
    <property type="entry name" value="RecF"/>
    <property type="match status" value="1"/>
</dbReference>
<dbReference type="EMBL" id="JASHIE010000006">
    <property type="protein sequence ID" value="MDI9874867.1"/>
    <property type="molecule type" value="Genomic_DNA"/>
</dbReference>